<protein>
    <submittedName>
        <fullName evidence="1">Uncharacterized protein</fullName>
    </submittedName>
</protein>
<proteinExistence type="predicted"/>
<gene>
    <name evidence="1" type="ORF">H109_07831</name>
</gene>
<evidence type="ECO:0000313" key="2">
    <source>
        <dbReference type="Proteomes" id="UP000024533"/>
    </source>
</evidence>
<dbReference type="OMA" id="TNTRYTF"/>
<keyword evidence="2" id="KW-1185">Reference proteome</keyword>
<reference evidence="1 2" key="1">
    <citation type="submission" date="2014-02" db="EMBL/GenBank/DDBJ databases">
        <title>The Genome Sequence of Trichophyton interdigitale MR816.</title>
        <authorList>
            <consortium name="The Broad Institute Genomics Platform"/>
            <person name="Cuomo C.A."/>
            <person name="White T.C."/>
            <person name="Graser Y."/>
            <person name="Martinez-Rossi N."/>
            <person name="Heitman J."/>
            <person name="Young S.K."/>
            <person name="Zeng Q."/>
            <person name="Gargeya S."/>
            <person name="Abouelleil A."/>
            <person name="Alvarado L."/>
            <person name="Chapman S.B."/>
            <person name="Gainer-Dewar J."/>
            <person name="Goldberg J."/>
            <person name="Griggs A."/>
            <person name="Gujja S."/>
            <person name="Hansen M."/>
            <person name="Howarth C."/>
            <person name="Imamovic A."/>
            <person name="Larimer J."/>
            <person name="Martinez D."/>
            <person name="Murphy C."/>
            <person name="Pearson M.D."/>
            <person name="Persinoti G."/>
            <person name="Poon T."/>
            <person name="Priest M."/>
            <person name="Roberts A.D."/>
            <person name="Saif S."/>
            <person name="Shea T.D."/>
            <person name="Sykes S.N."/>
            <person name="Wortman J."/>
            <person name="Nusbaum C."/>
            <person name="Birren B."/>
        </authorList>
    </citation>
    <scope>NUCLEOTIDE SEQUENCE [LARGE SCALE GENOMIC DNA]</scope>
    <source>
        <strain evidence="1 2">MR816</strain>
    </source>
</reference>
<organism evidence="1 2">
    <name type="scientific">Trichophyton interdigitale (strain MR816)</name>
    <dbReference type="NCBI Taxonomy" id="1215338"/>
    <lineage>
        <taxon>Eukaryota</taxon>
        <taxon>Fungi</taxon>
        <taxon>Dikarya</taxon>
        <taxon>Ascomycota</taxon>
        <taxon>Pezizomycotina</taxon>
        <taxon>Eurotiomycetes</taxon>
        <taxon>Eurotiomycetidae</taxon>
        <taxon>Onygenales</taxon>
        <taxon>Arthrodermataceae</taxon>
        <taxon>Trichophyton</taxon>
    </lineage>
</organism>
<comment type="caution">
    <text evidence="1">The sequence shown here is derived from an EMBL/GenBank/DDBJ whole genome shotgun (WGS) entry which is preliminary data.</text>
</comment>
<dbReference type="EMBL" id="AOKY01000885">
    <property type="protein sequence ID" value="KDB20204.1"/>
    <property type="molecule type" value="Genomic_DNA"/>
</dbReference>
<evidence type="ECO:0000313" key="1">
    <source>
        <dbReference type="EMBL" id="KDB20204.1"/>
    </source>
</evidence>
<dbReference type="OrthoDB" id="4472639at2759"/>
<accession>A0A059IXI6</accession>
<sequence>MPAADGGSINGNLVEQISKNLTNTRYTFGVSSKQYQTVLEMLKASIADLEKQKLAGRKNDTSDVENLILLLERELKI</sequence>
<dbReference type="HOGENOM" id="CLU_2639863_0_0_1"/>
<dbReference type="Proteomes" id="UP000024533">
    <property type="component" value="Unassembled WGS sequence"/>
</dbReference>
<name>A0A059IXI6_TRIIM</name>
<dbReference type="AlphaFoldDB" id="A0A059IXI6"/>